<dbReference type="EMBL" id="JASAVS010000029">
    <property type="protein sequence ID" value="MDP8086295.1"/>
    <property type="molecule type" value="Genomic_DNA"/>
</dbReference>
<evidence type="ECO:0000313" key="1">
    <source>
        <dbReference type="EMBL" id="MDP8086295.1"/>
    </source>
</evidence>
<dbReference type="Proteomes" id="UP001224812">
    <property type="component" value="Unassembled WGS sequence"/>
</dbReference>
<dbReference type="RefSeq" id="WP_306384018.1">
    <property type="nucleotide sequence ID" value="NZ_JASAVR010000028.1"/>
</dbReference>
<keyword evidence="2" id="KW-1185">Reference proteome</keyword>
<gene>
    <name evidence="1" type="ORF">QJT92_10230</name>
</gene>
<sequence>MAINIYLAMYKGKGNWIDKIVRLFTWGKYSHCELAVEKKRFTNGHHYEHEIVYECYSSSPRDGGVRCKEINLKNGNWDLFLLKGVNERRIKAIFNETKGMKYDLLGAIGVVIPFIKQKKNKYFCSEWCARVLKIKGDDTLSPTDLVEVIERYRY</sequence>
<proteinExistence type="predicted"/>
<name>A0ABT9JNC2_9PAST</name>
<dbReference type="Gene3D" id="3.90.1720.10">
    <property type="entry name" value="endopeptidase domain like (from Nostoc punctiforme)"/>
    <property type="match status" value="1"/>
</dbReference>
<evidence type="ECO:0000313" key="2">
    <source>
        <dbReference type="Proteomes" id="UP001224812"/>
    </source>
</evidence>
<reference evidence="1 2" key="1">
    <citation type="journal article" date="2023" name="Front. Microbiol.">
        <title>Phylogeography and host specificity of Pasteurellaceae pathogenic to sea-farmed fish in the north-east Atlantic.</title>
        <authorList>
            <person name="Gulla S."/>
            <person name="Colquhoun D.J."/>
            <person name="Olsen A.B."/>
            <person name="Spilsberg B."/>
            <person name="Lagesen K."/>
            <person name="Aakesson C.P."/>
            <person name="Strom S."/>
            <person name="Manji F."/>
            <person name="Birkbeck T.H."/>
            <person name="Nilsen H.K."/>
        </authorList>
    </citation>
    <scope>NUCLEOTIDE SEQUENCE [LARGE SCALE GENOMIC DNA]</scope>
    <source>
        <strain evidence="1 2">VIO11850</strain>
    </source>
</reference>
<organism evidence="1 2">
    <name type="scientific">Phocoenobacter skyensis</name>
    <dbReference type="NCBI Taxonomy" id="97481"/>
    <lineage>
        <taxon>Bacteria</taxon>
        <taxon>Pseudomonadati</taxon>
        <taxon>Pseudomonadota</taxon>
        <taxon>Gammaproteobacteria</taxon>
        <taxon>Pasteurellales</taxon>
        <taxon>Pasteurellaceae</taxon>
        <taxon>Phocoenobacter</taxon>
    </lineage>
</organism>
<accession>A0ABT9JNC2</accession>
<dbReference type="SUPFAM" id="SSF54001">
    <property type="entry name" value="Cysteine proteinases"/>
    <property type="match status" value="1"/>
</dbReference>
<protein>
    <submittedName>
        <fullName evidence="1">Enoyl-CoA hydratase</fullName>
    </submittedName>
</protein>
<comment type="caution">
    <text evidence="1">The sequence shown here is derived from an EMBL/GenBank/DDBJ whole genome shotgun (WGS) entry which is preliminary data.</text>
</comment>
<dbReference type="InterPro" id="IPR038765">
    <property type="entry name" value="Papain-like_cys_pep_sf"/>
</dbReference>